<comment type="caution">
    <text evidence="1">The sequence shown here is derived from an EMBL/GenBank/DDBJ whole genome shotgun (WGS) entry which is preliminary data.</text>
</comment>
<evidence type="ECO:0000313" key="1">
    <source>
        <dbReference type="EMBL" id="KAI8540219.1"/>
    </source>
</evidence>
<proteinExistence type="predicted"/>
<reference evidence="1" key="1">
    <citation type="submission" date="2022-02" db="EMBL/GenBank/DDBJ databases">
        <title>Plant Genome Project.</title>
        <authorList>
            <person name="Zhang R.-G."/>
        </authorList>
    </citation>
    <scope>NUCLEOTIDE SEQUENCE</scope>
    <source>
        <strain evidence="1">AT1</strain>
    </source>
</reference>
<gene>
    <name evidence="1" type="ORF">RHMOL_Rhmol09G0245000</name>
</gene>
<dbReference type="Proteomes" id="UP001062846">
    <property type="component" value="Chromosome 9"/>
</dbReference>
<name>A0ACC0MI26_RHOML</name>
<keyword evidence="2" id="KW-1185">Reference proteome</keyword>
<evidence type="ECO:0000313" key="2">
    <source>
        <dbReference type="Proteomes" id="UP001062846"/>
    </source>
</evidence>
<sequence length="100" mass="10811">MAGAAATALGSKFLRPSLRPKIQPADVQAAAMWGVAAGTTALWIVQVSLSLNTNLQCMLIHGLVPYSLVSFLVDRSRILSVIRNFFCFSCGYLELFCSDV</sequence>
<dbReference type="EMBL" id="CM046396">
    <property type="protein sequence ID" value="KAI8540219.1"/>
    <property type="molecule type" value="Genomic_DNA"/>
</dbReference>
<protein>
    <submittedName>
        <fullName evidence="1">Uncharacterized protein</fullName>
    </submittedName>
</protein>
<organism evidence="1 2">
    <name type="scientific">Rhododendron molle</name>
    <name type="common">Chinese azalea</name>
    <name type="synonym">Azalea mollis</name>
    <dbReference type="NCBI Taxonomy" id="49168"/>
    <lineage>
        <taxon>Eukaryota</taxon>
        <taxon>Viridiplantae</taxon>
        <taxon>Streptophyta</taxon>
        <taxon>Embryophyta</taxon>
        <taxon>Tracheophyta</taxon>
        <taxon>Spermatophyta</taxon>
        <taxon>Magnoliopsida</taxon>
        <taxon>eudicotyledons</taxon>
        <taxon>Gunneridae</taxon>
        <taxon>Pentapetalae</taxon>
        <taxon>asterids</taxon>
        <taxon>Ericales</taxon>
        <taxon>Ericaceae</taxon>
        <taxon>Ericoideae</taxon>
        <taxon>Rhodoreae</taxon>
        <taxon>Rhododendron</taxon>
    </lineage>
</organism>
<accession>A0ACC0MI26</accession>